<evidence type="ECO:0000313" key="4">
    <source>
        <dbReference type="Proteomes" id="UP000002274"/>
    </source>
</evidence>
<gene>
    <name evidence="3" type="ordered locus">P9303_12121</name>
</gene>
<keyword evidence="1" id="KW-0472">Membrane</keyword>
<name>A2C901_PROM3</name>
<dbReference type="Proteomes" id="UP000002274">
    <property type="component" value="Chromosome"/>
</dbReference>
<feature type="transmembrane region" description="Helical" evidence="1">
    <location>
        <begin position="9"/>
        <end position="29"/>
    </location>
</feature>
<dbReference type="HOGENOM" id="CLU_180528_0_0_3"/>
<evidence type="ECO:0000313" key="3">
    <source>
        <dbReference type="EMBL" id="ABM77961.1"/>
    </source>
</evidence>
<reference evidence="3 4" key="1">
    <citation type="journal article" date="2007" name="PLoS Genet.">
        <title>Patterns and implications of gene gain and loss in the evolution of Prochlorococcus.</title>
        <authorList>
            <person name="Kettler G.C."/>
            <person name="Martiny A.C."/>
            <person name="Huang K."/>
            <person name="Zucker J."/>
            <person name="Coleman M.L."/>
            <person name="Rodrigue S."/>
            <person name="Chen F."/>
            <person name="Lapidus A."/>
            <person name="Ferriera S."/>
            <person name="Johnson J."/>
            <person name="Steglich C."/>
            <person name="Church G.M."/>
            <person name="Richardson P."/>
            <person name="Chisholm S.W."/>
        </authorList>
    </citation>
    <scope>NUCLEOTIDE SEQUENCE [LARGE SCALE GENOMIC DNA]</scope>
    <source>
        <strain evidence="3 4">MIT 9303</strain>
    </source>
</reference>
<feature type="domain" description="DUF6868" evidence="2">
    <location>
        <begin position="1"/>
        <end position="78"/>
    </location>
</feature>
<dbReference type="STRING" id="59922.P9303_12121"/>
<dbReference type="RefSeq" id="WP_011825859.1">
    <property type="nucleotide sequence ID" value="NC_008820.1"/>
</dbReference>
<dbReference type="InterPro" id="IPR049220">
    <property type="entry name" value="DUF6868"/>
</dbReference>
<dbReference type="KEGG" id="pmf:P9303_12121"/>
<keyword evidence="1" id="KW-1133">Transmembrane helix</keyword>
<accession>A2C901</accession>
<dbReference type="EMBL" id="CP000554">
    <property type="protein sequence ID" value="ABM77961.1"/>
    <property type="molecule type" value="Genomic_DNA"/>
</dbReference>
<dbReference type="Pfam" id="PF21742">
    <property type="entry name" value="DUF6868"/>
    <property type="match status" value="1"/>
</dbReference>
<dbReference type="BioCyc" id="PMAR59922:G1G80-1060-MONOMER"/>
<sequence length="78" mass="9496">MERAELAEIFAKATVLNFALLTFWLIAFIRHREWGYRWHSRWFIDLSKRSFDRLHYGGMMLYEIMIILFCLTPALVLR</sequence>
<keyword evidence="1" id="KW-0812">Transmembrane</keyword>
<evidence type="ECO:0000256" key="1">
    <source>
        <dbReference type="SAM" id="Phobius"/>
    </source>
</evidence>
<protein>
    <recommendedName>
        <fullName evidence="2">DUF6868 domain-containing protein</fullName>
    </recommendedName>
</protein>
<proteinExistence type="predicted"/>
<organism evidence="3 4">
    <name type="scientific">Prochlorococcus marinus (strain MIT 9303)</name>
    <dbReference type="NCBI Taxonomy" id="59922"/>
    <lineage>
        <taxon>Bacteria</taxon>
        <taxon>Bacillati</taxon>
        <taxon>Cyanobacteriota</taxon>
        <taxon>Cyanophyceae</taxon>
        <taxon>Synechococcales</taxon>
        <taxon>Prochlorococcaceae</taxon>
        <taxon>Prochlorococcus</taxon>
    </lineage>
</organism>
<dbReference type="AlphaFoldDB" id="A2C901"/>
<feature type="transmembrane region" description="Helical" evidence="1">
    <location>
        <begin position="56"/>
        <end position="77"/>
    </location>
</feature>
<evidence type="ECO:0000259" key="2">
    <source>
        <dbReference type="Pfam" id="PF21742"/>
    </source>
</evidence>